<evidence type="ECO:0000313" key="1">
    <source>
        <dbReference type="EMBL" id="QAY74234.1"/>
    </source>
</evidence>
<organism evidence="1 2">
    <name type="scientific">Agromyces protaetiae</name>
    <dbReference type="NCBI Taxonomy" id="2509455"/>
    <lineage>
        <taxon>Bacteria</taxon>
        <taxon>Bacillati</taxon>
        <taxon>Actinomycetota</taxon>
        <taxon>Actinomycetes</taxon>
        <taxon>Micrococcales</taxon>
        <taxon>Microbacteriaceae</taxon>
        <taxon>Agromyces</taxon>
    </lineage>
</organism>
<dbReference type="Proteomes" id="UP000291259">
    <property type="component" value="Chromosome"/>
</dbReference>
<sequence length="197" mass="21788">MTQSKDQQVKAVVIGMALGVLAQGVGAVTSNKMALGFAFNHAWRRWPEARFFPSIKGHDPGNLFWIGLGKSERRVGACAAWDSGRWSAPYITLDDWTVEEALDLHADTDVTADDWIVLGRLFVEYFKPEEVQRSILQARGSAAIELSGGHKFGGLHSRTLAIVQRHQHLADGQLNTPWMSEAMSSVSVPYPKRGDTR</sequence>
<evidence type="ECO:0000313" key="2">
    <source>
        <dbReference type="Proteomes" id="UP000291259"/>
    </source>
</evidence>
<gene>
    <name evidence="1" type="ORF">ET445_13770</name>
</gene>
<dbReference type="AlphaFoldDB" id="A0A4P6FE83"/>
<proteinExistence type="predicted"/>
<keyword evidence="2" id="KW-1185">Reference proteome</keyword>
<name>A0A4P6FE83_9MICO</name>
<dbReference type="RefSeq" id="WP_129191780.1">
    <property type="nucleotide sequence ID" value="NZ_CP035491.1"/>
</dbReference>
<reference evidence="1 2" key="1">
    <citation type="submission" date="2019-01" db="EMBL/GenBank/DDBJ databases">
        <title>Genome sequencing of strain FW100M-8.</title>
        <authorList>
            <person name="Heo J."/>
            <person name="Kim S.-J."/>
            <person name="Kim J.-S."/>
            <person name="Hong S.-B."/>
            <person name="Kwon S.-W."/>
        </authorList>
    </citation>
    <scope>NUCLEOTIDE SEQUENCE [LARGE SCALE GENOMIC DNA]</scope>
    <source>
        <strain evidence="1 2">FW100M-8</strain>
    </source>
</reference>
<dbReference type="KEGG" id="agf:ET445_13770"/>
<protein>
    <submittedName>
        <fullName evidence="1">Uncharacterized protein</fullName>
    </submittedName>
</protein>
<dbReference type="OrthoDB" id="4761743at2"/>
<accession>A0A4P6FE83</accession>
<dbReference type="EMBL" id="CP035491">
    <property type="protein sequence ID" value="QAY74234.1"/>
    <property type="molecule type" value="Genomic_DNA"/>
</dbReference>